<evidence type="ECO:0000256" key="2">
    <source>
        <dbReference type="ARBA" id="ARBA00022729"/>
    </source>
</evidence>
<dbReference type="SUPFAM" id="SSF53822">
    <property type="entry name" value="Periplasmic binding protein-like I"/>
    <property type="match status" value="1"/>
</dbReference>
<reference evidence="5" key="1">
    <citation type="submission" date="2020-04" db="EMBL/GenBank/DDBJ databases">
        <authorList>
            <person name="Zhang T."/>
        </authorList>
    </citation>
    <scope>NUCLEOTIDE SEQUENCE</scope>
    <source>
        <strain evidence="5">HKST-UBA02</strain>
    </source>
</reference>
<accession>A0A956NG57</accession>
<gene>
    <name evidence="5" type="ORF">KDA27_23565</name>
</gene>
<evidence type="ECO:0000313" key="5">
    <source>
        <dbReference type="EMBL" id="MCA9758792.1"/>
    </source>
</evidence>
<dbReference type="CDD" id="cd19991">
    <property type="entry name" value="PBP1_ABC_xylose_binding"/>
    <property type="match status" value="1"/>
</dbReference>
<proteinExistence type="predicted"/>
<evidence type="ECO:0000256" key="3">
    <source>
        <dbReference type="SAM" id="MobiDB-lite"/>
    </source>
</evidence>
<dbReference type="Gene3D" id="3.40.50.2300">
    <property type="match status" value="2"/>
</dbReference>
<dbReference type="PANTHER" id="PTHR30036:SF1">
    <property type="entry name" value="D-XYLOSE-BINDING PERIPLASMIC PROTEIN"/>
    <property type="match status" value="1"/>
</dbReference>
<dbReference type="GO" id="GO:0030288">
    <property type="term" value="C:outer membrane-bounded periplasmic space"/>
    <property type="evidence" value="ECO:0007669"/>
    <property type="project" value="TreeGrafter"/>
</dbReference>
<protein>
    <submittedName>
        <fullName evidence="5">Substrate-binding domain-containing protein</fullName>
    </submittedName>
</protein>
<dbReference type="EMBL" id="JAGQHS010000212">
    <property type="protein sequence ID" value="MCA9758792.1"/>
    <property type="molecule type" value="Genomic_DNA"/>
</dbReference>
<reference evidence="5" key="2">
    <citation type="journal article" date="2021" name="Microbiome">
        <title>Successional dynamics and alternative stable states in a saline activated sludge microbial community over 9 years.</title>
        <authorList>
            <person name="Wang Y."/>
            <person name="Ye J."/>
            <person name="Ju F."/>
            <person name="Liu L."/>
            <person name="Boyd J.A."/>
            <person name="Deng Y."/>
            <person name="Parks D.H."/>
            <person name="Jiang X."/>
            <person name="Yin X."/>
            <person name="Woodcroft B.J."/>
            <person name="Tyson G.W."/>
            <person name="Hugenholtz P."/>
            <person name="Polz M.F."/>
            <person name="Zhang T."/>
        </authorList>
    </citation>
    <scope>NUCLEOTIDE SEQUENCE</scope>
    <source>
        <strain evidence="5">HKST-UBA02</strain>
    </source>
</reference>
<evidence type="ECO:0000313" key="6">
    <source>
        <dbReference type="Proteomes" id="UP000739538"/>
    </source>
</evidence>
<dbReference type="Pfam" id="PF13407">
    <property type="entry name" value="Peripla_BP_4"/>
    <property type="match status" value="1"/>
</dbReference>
<evidence type="ECO:0000259" key="4">
    <source>
        <dbReference type="Pfam" id="PF13407"/>
    </source>
</evidence>
<evidence type="ECO:0000256" key="1">
    <source>
        <dbReference type="ARBA" id="ARBA00004196"/>
    </source>
</evidence>
<feature type="region of interest" description="Disordered" evidence="3">
    <location>
        <begin position="66"/>
        <end position="90"/>
    </location>
</feature>
<feature type="compositionally biased region" description="Polar residues" evidence="3">
    <location>
        <begin position="7"/>
        <end position="17"/>
    </location>
</feature>
<organism evidence="5 6">
    <name type="scientific">Eiseniibacteriota bacterium</name>
    <dbReference type="NCBI Taxonomy" id="2212470"/>
    <lineage>
        <taxon>Bacteria</taxon>
        <taxon>Candidatus Eiseniibacteriota</taxon>
    </lineage>
</organism>
<feature type="region of interest" description="Disordered" evidence="3">
    <location>
        <begin position="1"/>
        <end position="40"/>
    </location>
</feature>
<comment type="subcellular location">
    <subcellularLocation>
        <location evidence="1">Cell envelope</location>
    </subcellularLocation>
</comment>
<sequence>MFRLATPTPSQSTVTTHSSGQPSPPSSPDRPEPRPGTRRRPHLRSALASVLALGLLIGIGGCGDQGGSAKNGSGSSGNGNAGGDANPAAENAPAAKALKAVKIGLSLDTLREERWQRDRDQFVARAEELGATVLVQAANNDDAVQNAQAENLLTQGVDVLVVAPHNAKSAATIVEAAHKSGVPVIAYDRLINDCDLDLYISFDNLRVGEMQAEYAVEHAPTGKYVLIAGAPTDNNAHLYREGQLNILQPYVDRGEIEIVTDQFANDWQPVEGLKILENALTRNHNDIAAVVASNDGLAGGAIQALAEQKLTGKVIVTGQDAELAACRRIVEGSQSMTVYKPIR</sequence>
<dbReference type="InterPro" id="IPR025997">
    <property type="entry name" value="SBP_2_dom"/>
</dbReference>
<dbReference type="AlphaFoldDB" id="A0A956NG57"/>
<dbReference type="PANTHER" id="PTHR30036">
    <property type="entry name" value="D-XYLOSE-BINDING PERIPLASMIC PROTEIN"/>
    <property type="match status" value="1"/>
</dbReference>
<dbReference type="GO" id="GO:0030246">
    <property type="term" value="F:carbohydrate binding"/>
    <property type="evidence" value="ECO:0007669"/>
    <property type="project" value="TreeGrafter"/>
</dbReference>
<dbReference type="InterPro" id="IPR050555">
    <property type="entry name" value="Bact_Solute-Bind_Prot2"/>
</dbReference>
<feature type="domain" description="Periplasmic binding protein" evidence="4">
    <location>
        <begin position="103"/>
        <end position="340"/>
    </location>
</feature>
<comment type="caution">
    <text evidence="5">The sequence shown here is derived from an EMBL/GenBank/DDBJ whole genome shotgun (WGS) entry which is preliminary data.</text>
</comment>
<dbReference type="InterPro" id="IPR028082">
    <property type="entry name" value="Peripla_BP_I"/>
</dbReference>
<keyword evidence="2" id="KW-0732">Signal</keyword>
<dbReference type="Proteomes" id="UP000739538">
    <property type="component" value="Unassembled WGS sequence"/>
</dbReference>
<feature type="non-terminal residue" evidence="5">
    <location>
        <position position="343"/>
    </location>
</feature>
<name>A0A956NG57_UNCEI</name>